<gene>
    <name evidence="1" type="ORF">G4P62_005221</name>
</gene>
<dbReference type="EMBL" id="JAAVVJ010022540">
    <property type="protein sequence ID" value="KAF7199027.1"/>
    <property type="molecule type" value="Genomic_DNA"/>
</dbReference>
<dbReference type="AlphaFoldDB" id="A0A9D3B6W4"/>
<comment type="caution">
    <text evidence="1">The sequence shown here is derived from an EMBL/GenBank/DDBJ whole genome shotgun (WGS) entry which is preliminary data.</text>
</comment>
<sequence>GRDGKVREVQLNASSQGSLKTFQRPIREVVLLLPTD</sequence>
<protein>
    <submittedName>
        <fullName evidence="1">LOC107378857-like protein</fullName>
    </submittedName>
</protein>
<evidence type="ECO:0000313" key="2">
    <source>
        <dbReference type="Proteomes" id="UP000822369"/>
    </source>
</evidence>
<name>A0A9D3B6W4_NOTFU</name>
<proteinExistence type="predicted"/>
<accession>A0A9D3B6W4</accession>
<organism evidence="1 2">
    <name type="scientific">Nothobranchius furzeri</name>
    <name type="common">Turquoise killifish</name>
    <dbReference type="NCBI Taxonomy" id="105023"/>
    <lineage>
        <taxon>Eukaryota</taxon>
        <taxon>Metazoa</taxon>
        <taxon>Chordata</taxon>
        <taxon>Craniata</taxon>
        <taxon>Vertebrata</taxon>
        <taxon>Euteleostomi</taxon>
        <taxon>Actinopterygii</taxon>
        <taxon>Neopterygii</taxon>
        <taxon>Teleostei</taxon>
        <taxon>Neoteleostei</taxon>
        <taxon>Acanthomorphata</taxon>
        <taxon>Ovalentaria</taxon>
        <taxon>Atherinomorphae</taxon>
        <taxon>Cyprinodontiformes</taxon>
        <taxon>Nothobranchiidae</taxon>
        <taxon>Nothobranchius</taxon>
    </lineage>
</organism>
<feature type="non-terminal residue" evidence="1">
    <location>
        <position position="1"/>
    </location>
</feature>
<reference evidence="1" key="1">
    <citation type="submission" date="2020-03" db="EMBL/GenBank/DDBJ databases">
        <title>Intra-Species Differences in Population Size shape Life History and Genome Evolution.</title>
        <authorList>
            <person name="Willemsen D."/>
            <person name="Cui R."/>
            <person name="Valenzano D.R."/>
        </authorList>
    </citation>
    <scope>NUCLEOTIDE SEQUENCE</scope>
    <source>
        <strain evidence="1">GRZ</strain>
        <tissue evidence="1">Whole</tissue>
    </source>
</reference>
<dbReference type="Proteomes" id="UP000822369">
    <property type="component" value="Unassembled WGS sequence"/>
</dbReference>
<evidence type="ECO:0000313" key="1">
    <source>
        <dbReference type="EMBL" id="KAF7199027.1"/>
    </source>
</evidence>